<comment type="caution">
    <text evidence="1">The sequence shown here is derived from an EMBL/GenBank/DDBJ whole genome shotgun (WGS) entry which is preliminary data.</text>
</comment>
<name>A0ACC0ZTC7_9ROSI</name>
<gene>
    <name evidence="1" type="ORF">Patl1_33859</name>
</gene>
<evidence type="ECO:0000313" key="1">
    <source>
        <dbReference type="EMBL" id="KAJ0075208.1"/>
    </source>
</evidence>
<reference evidence="2" key="1">
    <citation type="journal article" date="2023" name="G3 (Bethesda)">
        <title>Genome assembly and association tests identify interacting loci associated with vigor, precocity, and sex in interspecific pistachio rootstocks.</title>
        <authorList>
            <person name="Palmer W."/>
            <person name="Jacygrad E."/>
            <person name="Sagayaradj S."/>
            <person name="Cavanaugh K."/>
            <person name="Han R."/>
            <person name="Bertier L."/>
            <person name="Beede B."/>
            <person name="Kafkas S."/>
            <person name="Golino D."/>
            <person name="Preece J."/>
            <person name="Michelmore R."/>
        </authorList>
    </citation>
    <scope>NUCLEOTIDE SEQUENCE [LARGE SCALE GENOMIC DNA]</scope>
</reference>
<keyword evidence="2" id="KW-1185">Reference proteome</keyword>
<dbReference type="Proteomes" id="UP001164250">
    <property type="component" value="Chromosome 15"/>
</dbReference>
<accession>A0ACC0ZTC7</accession>
<proteinExistence type="predicted"/>
<organism evidence="1 2">
    <name type="scientific">Pistacia atlantica</name>
    <dbReference type="NCBI Taxonomy" id="434234"/>
    <lineage>
        <taxon>Eukaryota</taxon>
        <taxon>Viridiplantae</taxon>
        <taxon>Streptophyta</taxon>
        <taxon>Embryophyta</taxon>
        <taxon>Tracheophyta</taxon>
        <taxon>Spermatophyta</taxon>
        <taxon>Magnoliopsida</taxon>
        <taxon>eudicotyledons</taxon>
        <taxon>Gunneridae</taxon>
        <taxon>Pentapetalae</taxon>
        <taxon>rosids</taxon>
        <taxon>malvids</taxon>
        <taxon>Sapindales</taxon>
        <taxon>Anacardiaceae</taxon>
        <taxon>Pistacia</taxon>
    </lineage>
</organism>
<sequence>MAISCSANQHLLLHFIIITVLFSLVIPFTSSLSFNYSKFSPTDDDNMTYERAARPENGIIQLVSRFDDVGRATYGKGLPLWDKTTRKLTDFTTHFSFIIDSQNSTSYGDGLAFFLAPEDSKSVTHTGGGSFGLTKANETLNSKSNPFVAVEFDIFYNSDWDPPGNHVGIDNSSLRSSTSVSWLSNVKGGQRNEAWISYNSSTKNLSVAFTGFKNNATAMQYLDCEIDLRLYLPELVTFGFSGATGVQSANFSVHSWEFNSSLEAANRPPPSDNSTNSTPSRRRKSRAGLAVGLSIGGAFLVGGLLLVWLAVLQGGQNLSQSSVSNHNTNSSQLTSSSGASSSAALLNNTH</sequence>
<evidence type="ECO:0000313" key="2">
    <source>
        <dbReference type="Proteomes" id="UP001164250"/>
    </source>
</evidence>
<dbReference type="EMBL" id="CM047910">
    <property type="protein sequence ID" value="KAJ0075208.1"/>
    <property type="molecule type" value="Genomic_DNA"/>
</dbReference>
<protein>
    <submittedName>
        <fullName evidence="1">Uncharacterized protein</fullName>
    </submittedName>
</protein>